<dbReference type="EMBL" id="JZBS01003113">
    <property type="protein sequence ID" value="KKK16062.1"/>
    <property type="molecule type" value="Genomic_DNA"/>
</dbReference>
<dbReference type="OrthoDB" id="8064436at2759"/>
<reference evidence="3 4" key="1">
    <citation type="submission" date="2015-02" db="EMBL/GenBank/DDBJ databases">
        <title>Draft Genome Sequences of Two Closely-Related Aflatoxigenic Aspergillus Species Obtained from the Cote d'Ivoire.</title>
        <authorList>
            <person name="Moore G.G."/>
            <person name="Beltz S.B."/>
            <person name="Mack B.M."/>
        </authorList>
    </citation>
    <scope>NUCLEOTIDE SEQUENCE [LARGE SCALE GENOMIC DNA]</scope>
    <source>
        <strain evidence="3 4">SRRC1468</strain>
    </source>
</reference>
<evidence type="ECO:0000256" key="2">
    <source>
        <dbReference type="SAM" id="MobiDB-lite"/>
    </source>
</evidence>
<proteinExistence type="predicted"/>
<feature type="compositionally biased region" description="Basic and acidic residues" evidence="2">
    <location>
        <begin position="320"/>
        <end position="345"/>
    </location>
</feature>
<feature type="region of interest" description="Disordered" evidence="2">
    <location>
        <begin position="223"/>
        <end position="382"/>
    </location>
</feature>
<accession>A0A0F8WXG6</accession>
<evidence type="ECO:0000313" key="4">
    <source>
        <dbReference type="Proteomes" id="UP000034291"/>
    </source>
</evidence>
<feature type="compositionally biased region" description="Acidic residues" evidence="2">
    <location>
        <begin position="282"/>
        <end position="292"/>
    </location>
</feature>
<comment type="caution">
    <text evidence="3">The sequence shown here is derived from an EMBL/GenBank/DDBJ whole genome shotgun (WGS) entry which is preliminary data.</text>
</comment>
<organism evidence="3 4">
    <name type="scientific">Aspergillus rambellii</name>
    <dbReference type="NCBI Taxonomy" id="308745"/>
    <lineage>
        <taxon>Eukaryota</taxon>
        <taxon>Fungi</taxon>
        <taxon>Dikarya</taxon>
        <taxon>Ascomycota</taxon>
        <taxon>Pezizomycotina</taxon>
        <taxon>Eurotiomycetes</taxon>
        <taxon>Eurotiomycetidae</taxon>
        <taxon>Eurotiales</taxon>
        <taxon>Aspergillaceae</taxon>
        <taxon>Aspergillus</taxon>
        <taxon>Aspergillus subgen. Nidulantes</taxon>
    </lineage>
</organism>
<evidence type="ECO:0000256" key="1">
    <source>
        <dbReference type="SAM" id="Coils"/>
    </source>
</evidence>
<dbReference type="AlphaFoldDB" id="A0A0F8WXG6"/>
<dbReference type="Proteomes" id="UP000034291">
    <property type="component" value="Unassembled WGS sequence"/>
</dbReference>
<keyword evidence="1" id="KW-0175">Coiled coil</keyword>
<dbReference type="InterPro" id="IPR014751">
    <property type="entry name" value="XRCC4-like_C"/>
</dbReference>
<dbReference type="PANTHER" id="PTHR42067:SF1">
    <property type="entry name" value="MITOTIC APPARATUS PROTEIN P62"/>
    <property type="match status" value="1"/>
</dbReference>
<keyword evidence="4" id="KW-1185">Reference proteome</keyword>
<name>A0A0F8WXG6_9EURO</name>
<feature type="coiled-coil region" evidence="1">
    <location>
        <begin position="155"/>
        <end position="196"/>
    </location>
</feature>
<dbReference type="SUPFAM" id="SSF58022">
    <property type="entry name" value="XRCC4, C-terminal oligomerization domain"/>
    <property type="match status" value="1"/>
</dbReference>
<dbReference type="Gene3D" id="1.20.5.370">
    <property type="match status" value="1"/>
</dbReference>
<feature type="compositionally biased region" description="Acidic residues" evidence="2">
    <location>
        <begin position="300"/>
        <end position="312"/>
    </location>
</feature>
<feature type="compositionally biased region" description="Acidic residues" evidence="2">
    <location>
        <begin position="369"/>
        <end position="382"/>
    </location>
</feature>
<protein>
    <recommendedName>
        <fullName evidence="5">DNA double-strand break repair and VJ recombination XRCC4</fullName>
    </recommendedName>
</protein>
<evidence type="ECO:0000313" key="3">
    <source>
        <dbReference type="EMBL" id="KKK16062.1"/>
    </source>
</evidence>
<sequence>MSQTDRNVSPRVLHIRRSDEAESYVLLRVSRSDSTALELNITATEGESPYTTTLRQSHLKNSCSKNFQGSAEEWKDIVLYVFGLLKEPARKSDLLAGIEISASINGSGDEDKEMVITVRKRIQAITQRLGSITLSQDDEQAIELFEWSNIAISRADALEKSLDSLLDRYRAAEETINLLNRQLEEFITSKNQHEDQLMADFVRLLNEKKLKIRNQQRLLASTNVDPEKLSEMEETTTTSRLKPNAKKGSKRSAAAINDSDSESEGGFEKMEVDNAAQKAADGDEDETDDDDDGRLTPQPLEDDDNTTSDEEGFGSPVEAPKGDKPGRQEVSSRVEAKSPPPRRELPFINRKAQKVHKDASLQPPRIERDADETGGETDDDEL</sequence>
<dbReference type="STRING" id="308745.A0A0F8WXG6"/>
<evidence type="ECO:0008006" key="5">
    <source>
        <dbReference type="Google" id="ProtNLM"/>
    </source>
</evidence>
<gene>
    <name evidence="3" type="ORF">ARAM_000730</name>
</gene>
<dbReference type="PANTHER" id="PTHR42067">
    <property type="entry name" value="YALI0C15378P"/>
    <property type="match status" value="1"/>
</dbReference>